<dbReference type="EMBL" id="BSNJ01000003">
    <property type="protein sequence ID" value="GLQ20760.1"/>
    <property type="molecule type" value="Genomic_DNA"/>
</dbReference>
<dbReference type="Proteomes" id="UP001161390">
    <property type="component" value="Unassembled WGS sequence"/>
</dbReference>
<evidence type="ECO:0000313" key="2">
    <source>
        <dbReference type="EMBL" id="GLQ20760.1"/>
    </source>
</evidence>
<dbReference type="SUPFAM" id="SSF51735">
    <property type="entry name" value="NAD(P)-binding Rossmann-fold domains"/>
    <property type="match status" value="1"/>
</dbReference>
<dbReference type="InterPro" id="IPR050721">
    <property type="entry name" value="Trk_Ktr_HKT_K-transport"/>
</dbReference>
<dbReference type="Pfam" id="PF02254">
    <property type="entry name" value="TrkA_N"/>
    <property type="match status" value="1"/>
</dbReference>
<dbReference type="SUPFAM" id="SSF116726">
    <property type="entry name" value="TrkA C-terminal domain-like"/>
    <property type="match status" value="1"/>
</dbReference>
<dbReference type="Gene3D" id="3.30.70.1450">
    <property type="entry name" value="Regulator of K+ conductance, C-terminal domain"/>
    <property type="match status" value="1"/>
</dbReference>
<evidence type="ECO:0000259" key="1">
    <source>
        <dbReference type="PROSITE" id="PS51201"/>
    </source>
</evidence>
<dbReference type="InterPro" id="IPR003148">
    <property type="entry name" value="RCK_N"/>
</dbReference>
<feature type="domain" description="RCK N-terminal" evidence="1">
    <location>
        <begin position="4"/>
        <end position="120"/>
    </location>
</feature>
<organism evidence="2 3">
    <name type="scientific">Algimonas porphyrae</name>
    <dbReference type="NCBI Taxonomy" id="1128113"/>
    <lineage>
        <taxon>Bacteria</taxon>
        <taxon>Pseudomonadati</taxon>
        <taxon>Pseudomonadota</taxon>
        <taxon>Alphaproteobacteria</taxon>
        <taxon>Maricaulales</taxon>
        <taxon>Robiginitomaculaceae</taxon>
        <taxon>Algimonas</taxon>
    </lineage>
</organism>
<reference evidence="2" key="2">
    <citation type="submission" date="2023-01" db="EMBL/GenBank/DDBJ databases">
        <title>Draft genome sequence of Algimonas porphyrae strain NBRC 108216.</title>
        <authorList>
            <person name="Sun Q."/>
            <person name="Mori K."/>
        </authorList>
    </citation>
    <scope>NUCLEOTIDE SEQUENCE</scope>
    <source>
        <strain evidence="2">NBRC 108216</strain>
    </source>
</reference>
<accession>A0ABQ5UZP9</accession>
<gene>
    <name evidence="2" type="primary">ktrA</name>
    <name evidence="2" type="ORF">GCM10007854_17150</name>
</gene>
<dbReference type="InterPro" id="IPR036721">
    <property type="entry name" value="RCK_C_sf"/>
</dbReference>
<dbReference type="PROSITE" id="PS51201">
    <property type="entry name" value="RCK_N"/>
    <property type="match status" value="1"/>
</dbReference>
<comment type="caution">
    <text evidence="2">The sequence shown here is derived from an EMBL/GenBank/DDBJ whole genome shotgun (WGS) entry which is preliminary data.</text>
</comment>
<dbReference type="Gene3D" id="3.40.50.720">
    <property type="entry name" value="NAD(P)-binding Rossmann-like Domain"/>
    <property type="match status" value="1"/>
</dbReference>
<sequence>MPDRRDIAVIGLGTFGTALAREMSRMGDRVTGIDRDAQCVGAMDGEIDAVMQADATDAKVLNHAGIGNFDSVIVAIGDDMQSSLLTTLAVMQAGCTDVYVKAQTPEHARILKAMGVNNLLEPEASFALHLSQLLHNPHIVDFLNLGNGNYIATINAPSGTACSTVADLPLAKYNLACIGVDIGERILTGELATHALTISDRLILAGKRADLRRFALHG</sequence>
<name>A0ABQ5UZP9_9PROT</name>
<proteinExistence type="predicted"/>
<dbReference type="InterPro" id="IPR036291">
    <property type="entry name" value="NAD(P)-bd_dom_sf"/>
</dbReference>
<dbReference type="PANTHER" id="PTHR43833">
    <property type="entry name" value="POTASSIUM CHANNEL PROTEIN 2-RELATED-RELATED"/>
    <property type="match status" value="1"/>
</dbReference>
<reference evidence="2" key="1">
    <citation type="journal article" date="2014" name="Int. J. Syst. Evol. Microbiol.">
        <title>Complete genome of a new Firmicutes species belonging to the dominant human colonic microbiota ('Ruminococcus bicirculans') reveals two chromosomes and a selective capacity to utilize plant glucans.</title>
        <authorList>
            <consortium name="NISC Comparative Sequencing Program"/>
            <person name="Wegmann U."/>
            <person name="Louis P."/>
            <person name="Goesmann A."/>
            <person name="Henrissat B."/>
            <person name="Duncan S.H."/>
            <person name="Flint H.J."/>
        </authorList>
    </citation>
    <scope>NUCLEOTIDE SEQUENCE</scope>
    <source>
        <strain evidence="2">NBRC 108216</strain>
    </source>
</reference>
<keyword evidence="3" id="KW-1185">Reference proteome</keyword>
<evidence type="ECO:0000313" key="3">
    <source>
        <dbReference type="Proteomes" id="UP001161390"/>
    </source>
</evidence>
<protein>
    <submittedName>
        <fullName evidence="2">Potassium transporter TrkA</fullName>
    </submittedName>
</protein>
<dbReference type="RefSeq" id="WP_284371601.1">
    <property type="nucleotide sequence ID" value="NZ_BSNJ01000003.1"/>
</dbReference>
<dbReference type="PANTHER" id="PTHR43833:SF7">
    <property type="entry name" value="KTR SYSTEM POTASSIUM UPTAKE PROTEIN C"/>
    <property type="match status" value="1"/>
</dbReference>